<gene>
    <name evidence="1" type="ORF">MCUN1_002229</name>
</gene>
<protein>
    <recommendedName>
        <fullName evidence="3">2'-5' RNA ligase family protein</fullName>
    </recommendedName>
</protein>
<dbReference type="Proteomes" id="UP001219933">
    <property type="component" value="Chromosome 3"/>
</dbReference>
<accession>A0AAF0EUP0</accession>
<name>A0AAF0EUP0_9BASI</name>
<reference evidence="1" key="1">
    <citation type="submission" date="2023-03" db="EMBL/GenBank/DDBJ databases">
        <title>Mating type loci evolution in Malassezia.</title>
        <authorList>
            <person name="Coelho M.A."/>
        </authorList>
    </citation>
    <scope>NUCLEOTIDE SEQUENCE</scope>
    <source>
        <strain evidence="1">CBS 11721</strain>
    </source>
</reference>
<dbReference type="EMBL" id="CP119879">
    <property type="protein sequence ID" value="WFD35375.1"/>
    <property type="molecule type" value="Genomic_DNA"/>
</dbReference>
<organism evidence="1 2">
    <name type="scientific">Malassezia cuniculi</name>
    <dbReference type="NCBI Taxonomy" id="948313"/>
    <lineage>
        <taxon>Eukaryota</taxon>
        <taxon>Fungi</taxon>
        <taxon>Dikarya</taxon>
        <taxon>Basidiomycota</taxon>
        <taxon>Ustilaginomycotina</taxon>
        <taxon>Malasseziomycetes</taxon>
        <taxon>Malasseziales</taxon>
        <taxon>Malasseziaceae</taxon>
        <taxon>Malassezia</taxon>
    </lineage>
</organism>
<sequence length="197" mass="21298">MSTVAYRALLVVHLRPVGAHAAKFAALERIREAHDHAFERWRPHLTLIPPFVFDADVPGLNDRMDALCDALAPVCAATPPHILTLGQIGSFRLSRYHNIHLRPTDQTALASLHAALCAAARGHVPARALRTKGFTAHASLGQSYSAADKREICTAASEAVGLDVAVDSVQVMYKEASVSGPYALWRELPLEHALGDT</sequence>
<dbReference type="SUPFAM" id="SSF55144">
    <property type="entry name" value="LigT-like"/>
    <property type="match status" value="1"/>
</dbReference>
<evidence type="ECO:0000313" key="1">
    <source>
        <dbReference type="EMBL" id="WFD35375.1"/>
    </source>
</evidence>
<keyword evidence="2" id="KW-1185">Reference proteome</keyword>
<evidence type="ECO:0000313" key="2">
    <source>
        <dbReference type="Proteomes" id="UP001219933"/>
    </source>
</evidence>
<evidence type="ECO:0008006" key="3">
    <source>
        <dbReference type="Google" id="ProtNLM"/>
    </source>
</evidence>
<dbReference type="AlphaFoldDB" id="A0AAF0EUP0"/>
<dbReference type="PANTHER" id="PTHR37474">
    <property type="entry name" value="RNA LIGASE/CYCLIC NUCLEOTIDE PHOSPHODIESTERASE"/>
    <property type="match status" value="1"/>
</dbReference>
<proteinExistence type="predicted"/>
<dbReference type="PANTHER" id="PTHR37474:SF1">
    <property type="entry name" value="2'-5' RNA LIGASE FAMILY PROTEIN"/>
    <property type="match status" value="1"/>
</dbReference>
<dbReference type="Gene3D" id="3.90.1140.10">
    <property type="entry name" value="Cyclic phosphodiesterase"/>
    <property type="match status" value="1"/>
</dbReference>
<dbReference type="Pfam" id="PF13563">
    <property type="entry name" value="2_5_RNA_ligase2"/>
    <property type="match status" value="1"/>
</dbReference>
<dbReference type="InterPro" id="IPR009097">
    <property type="entry name" value="Cyclic_Pdiesterase"/>
</dbReference>